<dbReference type="SMART" id="SM00387">
    <property type="entry name" value="HATPase_c"/>
    <property type="match status" value="1"/>
</dbReference>
<evidence type="ECO:0000256" key="4">
    <source>
        <dbReference type="ARBA" id="ARBA00022553"/>
    </source>
</evidence>
<dbReference type="AlphaFoldDB" id="A0A369WCN4"/>
<evidence type="ECO:0000256" key="2">
    <source>
        <dbReference type="ARBA" id="ARBA00004370"/>
    </source>
</evidence>
<feature type="domain" description="HAMP" evidence="12">
    <location>
        <begin position="179"/>
        <end position="230"/>
    </location>
</feature>
<feature type="transmembrane region" description="Helical" evidence="10">
    <location>
        <begin position="155"/>
        <end position="173"/>
    </location>
</feature>
<protein>
    <recommendedName>
        <fullName evidence="3">histidine kinase</fullName>
        <ecNumber evidence="3">2.7.13.3</ecNumber>
    </recommendedName>
</protein>
<comment type="caution">
    <text evidence="13">The sequence shown here is derived from an EMBL/GenBank/DDBJ whole genome shotgun (WGS) entry which is preliminary data.</text>
</comment>
<keyword evidence="7 13" id="KW-0418">Kinase</keyword>
<keyword evidence="10" id="KW-0472">Membrane</keyword>
<evidence type="ECO:0000259" key="12">
    <source>
        <dbReference type="PROSITE" id="PS50885"/>
    </source>
</evidence>
<dbReference type="PROSITE" id="PS50885">
    <property type="entry name" value="HAMP"/>
    <property type="match status" value="1"/>
</dbReference>
<dbReference type="InterPro" id="IPR005467">
    <property type="entry name" value="His_kinase_dom"/>
</dbReference>
<dbReference type="GO" id="GO:0005886">
    <property type="term" value="C:plasma membrane"/>
    <property type="evidence" value="ECO:0007669"/>
    <property type="project" value="TreeGrafter"/>
</dbReference>
<evidence type="ECO:0000256" key="7">
    <source>
        <dbReference type="ARBA" id="ARBA00022777"/>
    </source>
</evidence>
<evidence type="ECO:0000313" key="13">
    <source>
        <dbReference type="EMBL" id="RDE19387.1"/>
    </source>
</evidence>
<dbReference type="EC" id="2.7.13.3" evidence="3"/>
<keyword evidence="9" id="KW-0902">Two-component regulatory system</keyword>
<dbReference type="InterPro" id="IPR003594">
    <property type="entry name" value="HATPase_dom"/>
</dbReference>
<dbReference type="InterPro" id="IPR036890">
    <property type="entry name" value="HATPase_C_sf"/>
</dbReference>
<reference evidence="13 14" key="1">
    <citation type="submission" date="2018-07" db="EMBL/GenBank/DDBJ databases">
        <title>Motiliproteus coralliicola sp. nov., a bacterium isolated from Coral.</title>
        <authorList>
            <person name="Wang G."/>
        </authorList>
    </citation>
    <scope>NUCLEOTIDE SEQUENCE [LARGE SCALE GENOMIC DNA]</scope>
    <source>
        <strain evidence="13 14">C34</strain>
    </source>
</reference>
<evidence type="ECO:0000256" key="8">
    <source>
        <dbReference type="ARBA" id="ARBA00022989"/>
    </source>
</evidence>
<dbReference type="Proteomes" id="UP000253769">
    <property type="component" value="Unassembled WGS sequence"/>
</dbReference>
<keyword evidence="8 10" id="KW-1133">Transmembrane helix</keyword>
<comment type="catalytic activity">
    <reaction evidence="1">
        <text>ATP + protein L-histidine = ADP + protein N-phospho-L-histidine.</text>
        <dbReference type="EC" id="2.7.13.3"/>
    </reaction>
</comment>
<evidence type="ECO:0000256" key="9">
    <source>
        <dbReference type="ARBA" id="ARBA00023012"/>
    </source>
</evidence>
<evidence type="ECO:0000256" key="10">
    <source>
        <dbReference type="SAM" id="Phobius"/>
    </source>
</evidence>
<dbReference type="Pfam" id="PF02518">
    <property type="entry name" value="HATPase_c"/>
    <property type="match status" value="1"/>
</dbReference>
<organism evidence="13 14">
    <name type="scientific">Motiliproteus coralliicola</name>
    <dbReference type="NCBI Taxonomy" id="2283196"/>
    <lineage>
        <taxon>Bacteria</taxon>
        <taxon>Pseudomonadati</taxon>
        <taxon>Pseudomonadota</taxon>
        <taxon>Gammaproteobacteria</taxon>
        <taxon>Oceanospirillales</taxon>
        <taxon>Oceanospirillaceae</taxon>
        <taxon>Motiliproteus</taxon>
    </lineage>
</organism>
<dbReference type="Gene3D" id="3.30.565.10">
    <property type="entry name" value="Histidine kinase-like ATPase, C-terminal domain"/>
    <property type="match status" value="1"/>
</dbReference>
<dbReference type="PANTHER" id="PTHR45436">
    <property type="entry name" value="SENSOR HISTIDINE KINASE YKOH"/>
    <property type="match status" value="1"/>
</dbReference>
<dbReference type="InterPro" id="IPR050428">
    <property type="entry name" value="TCS_sensor_his_kinase"/>
</dbReference>
<dbReference type="PANTHER" id="PTHR45436:SF5">
    <property type="entry name" value="SENSOR HISTIDINE KINASE TRCS"/>
    <property type="match status" value="1"/>
</dbReference>
<evidence type="ECO:0000256" key="6">
    <source>
        <dbReference type="ARBA" id="ARBA00022692"/>
    </source>
</evidence>
<evidence type="ECO:0000256" key="1">
    <source>
        <dbReference type="ARBA" id="ARBA00000085"/>
    </source>
</evidence>
<dbReference type="EMBL" id="QQOH01000003">
    <property type="protein sequence ID" value="RDE19387.1"/>
    <property type="molecule type" value="Genomic_DNA"/>
</dbReference>
<dbReference type="RefSeq" id="WP_114695731.1">
    <property type="nucleotide sequence ID" value="NZ_QQOH01000003.1"/>
</dbReference>
<dbReference type="OrthoDB" id="9809567at2"/>
<comment type="subcellular location">
    <subcellularLocation>
        <location evidence="2">Membrane</location>
    </subcellularLocation>
</comment>
<dbReference type="InterPro" id="IPR003660">
    <property type="entry name" value="HAMP_dom"/>
</dbReference>
<sequence length="442" mass="50556">MKSIEAGIRGSLLMSLLVSFVILAVLADYGVKQISQRFVATRLQHDADNLIKALQPSSAGDWQVNTQNLPLIYQRVQSGHYYQVQVGDQRLRSRSLWDQQPELQSIKTGQQRLLHAHTQDEHWLVWQQGINKRNQPINLWLAEDIAPLERQWRQFSYLLYGFMTVALVVLLWIQRRQVRKGFSSLDRLRDDIHQLKQGDIASLSQQVPTEIQPLTAEINELLVRLQQRTSRSRTAMGNLAHELKRHLQRLTLMQTNLPEQHQQDFQQVLEEIRRLSDREMKRARIAGDSTPGQHFRPASDLPVMIEILQRTYPSKTVELQQGNLPELAFDRDDMLELVGNLADNACKFCEHQVLVELQQREGQFLLRVSNDGQVFPEPLAPALMTRGSRVDESVEGFGLGLSICKIIVETYQGTLTVNSNSSDSSEYRTQLVVTLPLSLSAS</sequence>
<evidence type="ECO:0000256" key="3">
    <source>
        <dbReference type="ARBA" id="ARBA00012438"/>
    </source>
</evidence>
<keyword evidence="14" id="KW-1185">Reference proteome</keyword>
<accession>A0A369WCN4</accession>
<dbReference type="GO" id="GO:0000160">
    <property type="term" value="P:phosphorelay signal transduction system"/>
    <property type="evidence" value="ECO:0007669"/>
    <property type="project" value="UniProtKB-KW"/>
</dbReference>
<dbReference type="SUPFAM" id="SSF55874">
    <property type="entry name" value="ATPase domain of HSP90 chaperone/DNA topoisomerase II/histidine kinase"/>
    <property type="match status" value="1"/>
</dbReference>
<dbReference type="PROSITE" id="PS50109">
    <property type="entry name" value="HIS_KIN"/>
    <property type="match status" value="1"/>
</dbReference>
<keyword evidence="6 10" id="KW-0812">Transmembrane</keyword>
<dbReference type="GO" id="GO:0004673">
    <property type="term" value="F:protein histidine kinase activity"/>
    <property type="evidence" value="ECO:0007669"/>
    <property type="project" value="UniProtKB-EC"/>
</dbReference>
<gene>
    <name evidence="13" type="ORF">DV711_10845</name>
</gene>
<evidence type="ECO:0000313" key="14">
    <source>
        <dbReference type="Proteomes" id="UP000253769"/>
    </source>
</evidence>
<dbReference type="Gene3D" id="1.10.287.130">
    <property type="match status" value="1"/>
</dbReference>
<name>A0A369WCN4_9GAMM</name>
<keyword evidence="4" id="KW-0597">Phosphoprotein</keyword>
<evidence type="ECO:0000256" key="5">
    <source>
        <dbReference type="ARBA" id="ARBA00022679"/>
    </source>
</evidence>
<evidence type="ECO:0000259" key="11">
    <source>
        <dbReference type="PROSITE" id="PS50109"/>
    </source>
</evidence>
<keyword evidence="5" id="KW-0808">Transferase</keyword>
<feature type="domain" description="Histidine kinase" evidence="11">
    <location>
        <begin position="238"/>
        <end position="439"/>
    </location>
</feature>
<proteinExistence type="predicted"/>